<sequence length="135" mass="15597">MIIECPHCKHNNEIEYAENICCKKCDKNYKGYKFSKHKWLATGTIIVGVVFGIHTGKDHLLHDNADRYPLQVEYAFLDSCVNGSNNLHTISDYQNKRERCVCAMAESQKKMSYAEASKNPNSFKTLFETYFRNCV</sequence>
<dbReference type="RefSeq" id="WP_214507061.1">
    <property type="nucleotide sequence ID" value="NZ_JAHEPS010000003.1"/>
</dbReference>
<comment type="caution">
    <text evidence="1">The sequence shown here is derived from an EMBL/GenBank/DDBJ whole genome shotgun (WGS) entry which is preliminary data.</text>
</comment>
<dbReference type="Proteomes" id="UP001195903">
    <property type="component" value="Unassembled WGS sequence"/>
</dbReference>
<gene>
    <name evidence="1" type="ORF">KJI95_10055</name>
</gene>
<evidence type="ECO:0000313" key="1">
    <source>
        <dbReference type="EMBL" id="MBT1444865.1"/>
    </source>
</evidence>
<protein>
    <submittedName>
        <fullName evidence="1">Uncharacterized protein</fullName>
    </submittedName>
</protein>
<reference evidence="1 2" key="1">
    <citation type="submission" date="2021-05" db="EMBL/GenBank/DDBJ databases">
        <title>Shewanella sp. JM162201.</title>
        <authorList>
            <person name="Xu S."/>
            <person name="Li A."/>
        </authorList>
    </citation>
    <scope>NUCLEOTIDE SEQUENCE [LARGE SCALE GENOMIC DNA]</scope>
    <source>
        <strain evidence="1 2">JM162201</strain>
    </source>
</reference>
<accession>A0ABS5V338</accession>
<organism evidence="1 2">
    <name type="scientific">Shewanella jiangmenensis</name>
    <dbReference type="NCBI Taxonomy" id="2837387"/>
    <lineage>
        <taxon>Bacteria</taxon>
        <taxon>Pseudomonadati</taxon>
        <taxon>Pseudomonadota</taxon>
        <taxon>Gammaproteobacteria</taxon>
        <taxon>Alteromonadales</taxon>
        <taxon>Shewanellaceae</taxon>
        <taxon>Shewanella</taxon>
    </lineage>
</organism>
<proteinExistence type="predicted"/>
<name>A0ABS5V338_9GAMM</name>
<dbReference type="EMBL" id="JAHEPS010000003">
    <property type="protein sequence ID" value="MBT1444865.1"/>
    <property type="molecule type" value="Genomic_DNA"/>
</dbReference>
<keyword evidence="2" id="KW-1185">Reference proteome</keyword>
<evidence type="ECO:0000313" key="2">
    <source>
        <dbReference type="Proteomes" id="UP001195903"/>
    </source>
</evidence>